<evidence type="ECO:0000313" key="2">
    <source>
        <dbReference type="Proteomes" id="UP000017429"/>
    </source>
</evidence>
<dbReference type="AlphaFoldDB" id="V2QJN1"/>
<organism evidence="1 2">
    <name type="scientific">Mucispirillum schaedleri ASF457</name>
    <dbReference type="NCBI Taxonomy" id="1379858"/>
    <lineage>
        <taxon>Bacteria</taxon>
        <taxon>Pseudomonadati</taxon>
        <taxon>Deferribacterota</taxon>
        <taxon>Deferribacteres</taxon>
        <taxon>Deferribacterales</taxon>
        <taxon>Mucispirillaceae</taxon>
        <taxon>Mucispirillum</taxon>
    </lineage>
</organism>
<reference evidence="1" key="1">
    <citation type="journal article" date="2014" name="Genome Announc.">
        <title>Draft genome sequences of the altered schaedler flora, a defined bacterial community from gnotobiotic mice.</title>
        <authorList>
            <person name="Wannemuehler M.J."/>
            <person name="Overstreet A.M."/>
            <person name="Ward D.V."/>
            <person name="Phillips G.J."/>
        </authorList>
    </citation>
    <scope>NUCLEOTIDE SEQUENCE</scope>
    <source>
        <strain evidence="1">ASF457</strain>
    </source>
</reference>
<proteinExistence type="predicted"/>
<reference evidence="1" key="3">
    <citation type="submission" date="2022-06" db="EMBL/GenBank/DDBJ databases">
        <title>Resources to Facilitate Use of the Altered Schaedler Flora (ASF) Mouse Model to Study Microbiome Function.</title>
        <authorList>
            <person name="Proctor A."/>
            <person name="Parvinroo S."/>
            <person name="Richie T."/>
            <person name="Jia X."/>
            <person name="Lee S.T.M."/>
            <person name="Karp P.D."/>
            <person name="Paley S."/>
            <person name="Kostic A.D."/>
            <person name="Pierre J.F."/>
            <person name="Wannemuehler M.J."/>
            <person name="Phillips G.J."/>
        </authorList>
    </citation>
    <scope>NUCLEOTIDE SEQUENCE</scope>
    <source>
        <strain evidence="1">ASF457</strain>
    </source>
</reference>
<accession>V2QJN1</accession>
<name>V2QJN1_9BACT</name>
<gene>
    <name evidence="1" type="ORF">N508_000724</name>
</gene>
<dbReference type="KEGG" id="msch:N508_000724"/>
<dbReference type="PROSITE" id="PS51257">
    <property type="entry name" value="PROKAR_LIPOPROTEIN"/>
    <property type="match status" value="1"/>
</dbReference>
<dbReference type="RefSeq" id="WP_023275032.1">
    <property type="nucleotide sequence ID" value="NZ_CP097562.1"/>
</dbReference>
<reference evidence="1" key="2">
    <citation type="submission" date="2022-05" db="EMBL/GenBank/DDBJ databases">
        <authorList>
            <person name="Proctor A.L."/>
            <person name="Phillips G.J."/>
            <person name="Wannemuehler M.J."/>
        </authorList>
    </citation>
    <scope>NUCLEOTIDE SEQUENCE</scope>
    <source>
        <strain evidence="1">ASF457</strain>
    </source>
</reference>
<dbReference type="EMBL" id="CP097562">
    <property type="protein sequence ID" value="USF23658.1"/>
    <property type="molecule type" value="Genomic_DNA"/>
</dbReference>
<dbReference type="Proteomes" id="UP000017429">
    <property type="component" value="Chromosome"/>
</dbReference>
<evidence type="ECO:0000313" key="1">
    <source>
        <dbReference type="EMBL" id="USF23658.1"/>
    </source>
</evidence>
<protein>
    <submittedName>
        <fullName evidence="1">Uncharacterized protein</fullName>
    </submittedName>
</protein>
<keyword evidence="2" id="KW-1185">Reference proteome</keyword>
<sequence length="242" mass="27729">MKKLNFVLIAAVWFSCVSYSFAETADIEIENVQIQKINKNLIYHLPPPISYDTASSSAVKYNLYKFKEKNDLLDYISNPYISELSKTFDKESLYTYALTYHSNIAEYDVTASPVKKYSAGITTFSLKSMNIFSTSDYDSAINDSIYSFIISSVLGFTTKDLIGLNIWSGTNNDGVSGFQATIRPFKNLHAAYSYLTDQKYNRSIIKLNYGYKKYSNLAFKTMNTFNDHHINTTIGIEWQFYF</sequence>